<accession>A0AAV7KRR3</accession>
<organism evidence="1 2">
    <name type="scientific">Pleurodeles waltl</name>
    <name type="common">Iberian ribbed newt</name>
    <dbReference type="NCBI Taxonomy" id="8319"/>
    <lineage>
        <taxon>Eukaryota</taxon>
        <taxon>Metazoa</taxon>
        <taxon>Chordata</taxon>
        <taxon>Craniata</taxon>
        <taxon>Vertebrata</taxon>
        <taxon>Euteleostomi</taxon>
        <taxon>Amphibia</taxon>
        <taxon>Batrachia</taxon>
        <taxon>Caudata</taxon>
        <taxon>Salamandroidea</taxon>
        <taxon>Salamandridae</taxon>
        <taxon>Pleurodelinae</taxon>
        <taxon>Pleurodeles</taxon>
    </lineage>
</organism>
<dbReference type="AlphaFoldDB" id="A0AAV7KRR3"/>
<comment type="caution">
    <text evidence="1">The sequence shown here is derived from an EMBL/GenBank/DDBJ whole genome shotgun (WGS) entry which is preliminary data.</text>
</comment>
<evidence type="ECO:0000313" key="1">
    <source>
        <dbReference type="EMBL" id="KAJ1082131.1"/>
    </source>
</evidence>
<dbReference type="Proteomes" id="UP001066276">
    <property type="component" value="Chromosome 12"/>
</dbReference>
<proteinExistence type="predicted"/>
<keyword evidence="2" id="KW-1185">Reference proteome</keyword>
<name>A0AAV7KRR3_PLEWA</name>
<dbReference type="EMBL" id="JANPWB010000016">
    <property type="protein sequence ID" value="KAJ1082131.1"/>
    <property type="molecule type" value="Genomic_DNA"/>
</dbReference>
<protein>
    <submittedName>
        <fullName evidence="1">Uncharacterized protein</fullName>
    </submittedName>
</protein>
<reference evidence="1" key="1">
    <citation type="journal article" date="2022" name="bioRxiv">
        <title>Sequencing and chromosome-scale assembly of the giantPleurodeles waltlgenome.</title>
        <authorList>
            <person name="Brown T."/>
            <person name="Elewa A."/>
            <person name="Iarovenko S."/>
            <person name="Subramanian E."/>
            <person name="Araus A.J."/>
            <person name="Petzold A."/>
            <person name="Susuki M."/>
            <person name="Suzuki K.-i.T."/>
            <person name="Hayashi T."/>
            <person name="Toyoda A."/>
            <person name="Oliveira C."/>
            <person name="Osipova E."/>
            <person name="Leigh N.D."/>
            <person name="Simon A."/>
            <person name="Yun M.H."/>
        </authorList>
    </citation>
    <scope>NUCLEOTIDE SEQUENCE</scope>
    <source>
        <strain evidence="1">20211129_DDA</strain>
        <tissue evidence="1">Liver</tissue>
    </source>
</reference>
<gene>
    <name evidence="1" type="ORF">NDU88_002301</name>
</gene>
<evidence type="ECO:0000313" key="2">
    <source>
        <dbReference type="Proteomes" id="UP001066276"/>
    </source>
</evidence>
<sequence length="164" mass="17027">MWYGPDLVIQSAVGRRTDRCSRWSGGVELAGRQPRCLIGGPLHRGPNQGLCGLRGEVPHGCRSGKVGPAVTAGGRYDRGAPCIISAAGPGWDCGDQHSPGLRGGEALVECDVERRISCGGLSVLIPPRVTSASVKNVEAITGAAKAQGREGRCSCLSSPCFLPH</sequence>